<evidence type="ECO:0000313" key="2">
    <source>
        <dbReference type="Proteomes" id="UP000193986"/>
    </source>
</evidence>
<reference evidence="1 2" key="1">
    <citation type="submission" date="2016-07" db="EMBL/GenBank/DDBJ databases">
        <title>Pervasive Adenine N6-methylation of Active Genes in Fungi.</title>
        <authorList>
            <consortium name="DOE Joint Genome Institute"/>
            <person name="Mondo S.J."/>
            <person name="Dannebaum R.O."/>
            <person name="Kuo R.C."/>
            <person name="Labutti K."/>
            <person name="Haridas S."/>
            <person name="Kuo A."/>
            <person name="Salamov A."/>
            <person name="Ahrendt S.R."/>
            <person name="Lipzen A."/>
            <person name="Sullivan W."/>
            <person name="Andreopoulos W.B."/>
            <person name="Clum A."/>
            <person name="Lindquist E."/>
            <person name="Daum C."/>
            <person name="Ramamoorthy G.K."/>
            <person name="Gryganskyi A."/>
            <person name="Culley D."/>
            <person name="Magnuson J.K."/>
            <person name="James T.Y."/>
            <person name="O'Malley M.A."/>
            <person name="Stajich J.E."/>
            <person name="Spatafora J.W."/>
            <person name="Visel A."/>
            <person name="Grigoriev I.V."/>
        </authorList>
    </citation>
    <scope>NUCLEOTIDE SEQUENCE [LARGE SCALE GENOMIC DNA]</scope>
    <source>
        <strain evidence="1 2">68-887.2</strain>
    </source>
</reference>
<gene>
    <name evidence="1" type="ORF">BCR39DRAFT_556776</name>
</gene>
<dbReference type="EMBL" id="MCFC01000004">
    <property type="protein sequence ID" value="ORY33984.1"/>
    <property type="molecule type" value="Genomic_DNA"/>
</dbReference>
<evidence type="ECO:0000313" key="1">
    <source>
        <dbReference type="EMBL" id="ORY33984.1"/>
    </source>
</evidence>
<name>A0A1Y2BGS8_9TREE</name>
<dbReference type="AlphaFoldDB" id="A0A1Y2BGS8"/>
<dbReference type="InParanoid" id="A0A1Y2BGS8"/>
<organism evidence="1 2">
    <name type="scientific">Naematelia encephala</name>
    <dbReference type="NCBI Taxonomy" id="71784"/>
    <lineage>
        <taxon>Eukaryota</taxon>
        <taxon>Fungi</taxon>
        <taxon>Dikarya</taxon>
        <taxon>Basidiomycota</taxon>
        <taxon>Agaricomycotina</taxon>
        <taxon>Tremellomycetes</taxon>
        <taxon>Tremellales</taxon>
        <taxon>Naemateliaceae</taxon>
        <taxon>Naematelia</taxon>
    </lineage>
</organism>
<dbReference type="OrthoDB" id="2558794at2759"/>
<sequence length="93" mass="10557">MFAQSRRILSTAAPVARNMVARRAAHTAPVHEGPITKFFRDVPMPVEAYPLAALTVTMCSFAGYHAYKHIHEDRDHIRWLPGMGNVQYVQPRQ</sequence>
<keyword evidence="2" id="KW-1185">Reference proteome</keyword>
<protein>
    <submittedName>
        <fullName evidence="1">Uncharacterized protein</fullName>
    </submittedName>
</protein>
<comment type="caution">
    <text evidence="1">The sequence shown here is derived from an EMBL/GenBank/DDBJ whole genome shotgun (WGS) entry which is preliminary data.</text>
</comment>
<accession>A0A1Y2BGS8</accession>
<dbReference type="Proteomes" id="UP000193986">
    <property type="component" value="Unassembled WGS sequence"/>
</dbReference>
<proteinExistence type="predicted"/>